<accession>E1Z6H5</accession>
<name>E1Z6H5_CHLVA</name>
<dbReference type="OrthoDB" id="514637at2759"/>
<proteinExistence type="predicted"/>
<protein>
    <recommendedName>
        <fullName evidence="5">Apple domain-containing protein</fullName>
    </recommendedName>
</protein>
<evidence type="ECO:0000313" key="4">
    <source>
        <dbReference type="Proteomes" id="UP000008141"/>
    </source>
</evidence>
<dbReference type="eggNOG" id="ENOG502SXN8">
    <property type="taxonomic scope" value="Eukaryota"/>
</dbReference>
<evidence type="ECO:0000256" key="2">
    <source>
        <dbReference type="SAM" id="Phobius"/>
    </source>
</evidence>
<dbReference type="PANTHER" id="PTHR36051">
    <property type="entry name" value="DYNAMIN"/>
    <property type="match status" value="1"/>
</dbReference>
<evidence type="ECO:0000313" key="3">
    <source>
        <dbReference type="EMBL" id="EFN58932.1"/>
    </source>
</evidence>
<keyword evidence="4" id="KW-1185">Reference proteome</keyword>
<keyword evidence="2" id="KW-0812">Transmembrane</keyword>
<organism evidence="4">
    <name type="scientific">Chlorella variabilis</name>
    <name type="common">Green alga</name>
    <dbReference type="NCBI Taxonomy" id="554065"/>
    <lineage>
        <taxon>Eukaryota</taxon>
        <taxon>Viridiplantae</taxon>
        <taxon>Chlorophyta</taxon>
        <taxon>core chlorophytes</taxon>
        <taxon>Trebouxiophyceae</taxon>
        <taxon>Chlorellales</taxon>
        <taxon>Chlorellaceae</taxon>
        <taxon>Chlorella clade</taxon>
        <taxon>Chlorella</taxon>
    </lineage>
</organism>
<evidence type="ECO:0000256" key="1">
    <source>
        <dbReference type="SAM" id="MobiDB-lite"/>
    </source>
</evidence>
<feature type="transmembrane region" description="Helical" evidence="2">
    <location>
        <begin position="12"/>
        <end position="36"/>
    </location>
</feature>
<dbReference type="STRING" id="554065.E1Z6H5"/>
<dbReference type="InParanoid" id="E1Z6H5"/>
<dbReference type="PANTHER" id="PTHR36051:SF2">
    <property type="entry name" value="DYNAMIN"/>
    <property type="match status" value="1"/>
</dbReference>
<feature type="region of interest" description="Disordered" evidence="1">
    <location>
        <begin position="156"/>
        <end position="185"/>
    </location>
</feature>
<evidence type="ECO:0008006" key="5">
    <source>
        <dbReference type="Google" id="ProtNLM"/>
    </source>
</evidence>
<dbReference type="Proteomes" id="UP000008141">
    <property type="component" value="Unassembled WGS sequence"/>
</dbReference>
<reference evidence="3 4" key="1">
    <citation type="journal article" date="2010" name="Plant Cell">
        <title>The Chlorella variabilis NC64A genome reveals adaptation to photosymbiosis, coevolution with viruses, and cryptic sex.</title>
        <authorList>
            <person name="Blanc G."/>
            <person name="Duncan G."/>
            <person name="Agarkova I."/>
            <person name="Borodovsky M."/>
            <person name="Gurnon J."/>
            <person name="Kuo A."/>
            <person name="Lindquist E."/>
            <person name="Lucas S."/>
            <person name="Pangilinan J."/>
            <person name="Polle J."/>
            <person name="Salamov A."/>
            <person name="Terry A."/>
            <person name="Yamada T."/>
            <person name="Dunigan D.D."/>
            <person name="Grigoriev I.V."/>
            <person name="Claverie J.M."/>
            <person name="Van Etten J.L."/>
        </authorList>
    </citation>
    <scope>NUCLEOTIDE SEQUENCE [LARGE SCALE GENOMIC DNA]</scope>
    <source>
        <strain evidence="3 4">NC64A</strain>
    </source>
</reference>
<dbReference type="KEGG" id="cvr:CHLNCDRAFT_50475"/>
<dbReference type="PROSITE" id="PS51257">
    <property type="entry name" value="PROKAR_LIPOPROTEIN"/>
    <property type="match status" value="1"/>
</dbReference>
<keyword evidence="2" id="KW-0472">Membrane</keyword>
<sequence length="594" mass="61275">MGRSPVELRMGSTGAGLFVGCGVGVGIVTPVALHSIPVLGQLSASLSASLGSLNAATGGFAGAARGRLRGLGVRHLDAGFGCGMMLGYGWGAGIMLSPTAQQSIGQGLQAAGRALLAKLPQPLQAALQQRQHGLAAPAVAGLGAAGGLGSGSCSGDGGGGSSALGSPAAEQGPGARARQEDERPAAYAEQLAELTKLVLRQQNQLGDLGLQDLSMALLSSRSAGRMPLPLAALVLAALFPRAQAITAADVLAFRATDGCISVEHTISFKVPDFVFPNIPEIVRMADVHLPAVVASAGAPAPGAGTCPMRSALPLPPANLLGSAVCAPIPSLQKDAAVAACRSYGEFWQLAGFNNKPYNLDVRNTRVDYQVTCYRCGLEDCAMLWFDNEAQCAGTCPSGWTPVTVPMRSGPMIPQGQGNPVLNDPHFGSPCSGGPGKVLCSLCGRIECADCRYAWRGAPGPSGVCADSECRPEERLVGTDLYAGGEPCLTGKKSLCEKCALPIASSQGASATAARRPTCFKRKCTKPKRKARFTDRPAYRVAGVTTYAGCCKRCRIATGCVRFQISAKGCAIYRTEPRRKAVRAAGYVVGYNRKA</sequence>
<dbReference type="GeneID" id="17358145"/>
<dbReference type="RefSeq" id="XP_005851034.1">
    <property type="nucleotide sequence ID" value="XM_005850972.1"/>
</dbReference>
<gene>
    <name evidence="3" type="ORF">CHLNCDRAFT_50475</name>
</gene>
<dbReference type="AlphaFoldDB" id="E1Z6H5"/>
<keyword evidence="2" id="KW-1133">Transmembrane helix</keyword>
<dbReference type="EMBL" id="GL433837">
    <property type="protein sequence ID" value="EFN58932.1"/>
    <property type="molecule type" value="Genomic_DNA"/>
</dbReference>